<evidence type="ECO:0000259" key="2">
    <source>
        <dbReference type="Pfam" id="PF00561"/>
    </source>
</evidence>
<feature type="domain" description="AB hydrolase-1" evidence="2">
    <location>
        <begin position="116"/>
        <end position="194"/>
    </location>
</feature>
<feature type="chain" id="PRO_5009279181" evidence="1">
    <location>
        <begin position="17"/>
        <end position="283"/>
    </location>
</feature>
<gene>
    <name evidence="3" type="ORF">SAMN05216363_0849</name>
</gene>
<name>A0A1H2LAQ4_9PSED</name>
<organism evidence="3 4">
    <name type="scientific">Pseudomonas sihuiensis</name>
    <dbReference type="NCBI Taxonomy" id="1274359"/>
    <lineage>
        <taxon>Bacteria</taxon>
        <taxon>Pseudomonadati</taxon>
        <taxon>Pseudomonadota</taxon>
        <taxon>Gammaproteobacteria</taxon>
        <taxon>Pseudomonadales</taxon>
        <taxon>Pseudomonadaceae</taxon>
        <taxon>Pseudomonas</taxon>
    </lineage>
</organism>
<evidence type="ECO:0000313" key="4">
    <source>
        <dbReference type="Proteomes" id="UP000198675"/>
    </source>
</evidence>
<dbReference type="EMBL" id="LT629797">
    <property type="protein sequence ID" value="SDU77661.1"/>
    <property type="molecule type" value="Genomic_DNA"/>
</dbReference>
<keyword evidence="4" id="KW-1185">Reference proteome</keyword>
<dbReference type="Pfam" id="PF00561">
    <property type="entry name" value="Abhydrolase_1"/>
    <property type="match status" value="1"/>
</dbReference>
<protein>
    <submittedName>
        <fullName evidence="3">Alpha/beta hydrolase fold</fullName>
    </submittedName>
</protein>
<keyword evidence="1" id="KW-0732">Signal</keyword>
<accession>A0A1H2LAQ4</accession>
<dbReference type="InterPro" id="IPR029058">
    <property type="entry name" value="AB_hydrolase_fold"/>
</dbReference>
<dbReference type="GO" id="GO:0016787">
    <property type="term" value="F:hydrolase activity"/>
    <property type="evidence" value="ECO:0007669"/>
    <property type="project" value="UniProtKB-KW"/>
</dbReference>
<dbReference type="RefSeq" id="WP_122958652.1">
    <property type="nucleotide sequence ID" value="NZ_LT629797.1"/>
</dbReference>
<dbReference type="Gene3D" id="3.40.50.1820">
    <property type="entry name" value="alpha/beta hydrolase"/>
    <property type="match status" value="1"/>
</dbReference>
<evidence type="ECO:0000256" key="1">
    <source>
        <dbReference type="SAM" id="SignalP"/>
    </source>
</evidence>
<evidence type="ECO:0000313" key="3">
    <source>
        <dbReference type="EMBL" id="SDU77661.1"/>
    </source>
</evidence>
<sequence>MRLSPLFLLAGTLLLAACTSFPSPGERHQQASMFAHQQNWQALQLQGGAFRLQAFAPQTRGDELTIYLEGDGFAWISARQPSSDPTPLDPIALRLALAQPRGNAAYLGRPCQYLDASRPPCQRRYWTDARFAEEVVHSLDQAVDQLKDRAGARRLVLIGYSGGGALTLLLAARRHDVKRIVTIAGNLDHAAWTHHHRISALNGSLNTAVLRARLANVEQFHLVGDEDRIIPPQLTEAFLASYPPGHRAQRKVVRGYDHRCCWAQDWPALWEHIEAWQPGSHDF</sequence>
<dbReference type="PROSITE" id="PS51257">
    <property type="entry name" value="PROKAR_LIPOPROTEIN"/>
    <property type="match status" value="1"/>
</dbReference>
<keyword evidence="3" id="KW-0378">Hydrolase</keyword>
<dbReference type="Proteomes" id="UP000198675">
    <property type="component" value="Chromosome I"/>
</dbReference>
<proteinExistence type="predicted"/>
<dbReference type="InterPro" id="IPR000073">
    <property type="entry name" value="AB_hydrolase_1"/>
</dbReference>
<feature type="signal peptide" evidence="1">
    <location>
        <begin position="1"/>
        <end position="16"/>
    </location>
</feature>
<reference evidence="4" key="1">
    <citation type="submission" date="2016-10" db="EMBL/GenBank/DDBJ databases">
        <authorList>
            <person name="Varghese N."/>
            <person name="Submissions S."/>
        </authorList>
    </citation>
    <scope>NUCLEOTIDE SEQUENCE [LARGE SCALE GENOMIC DNA]</scope>
    <source>
        <strain evidence="4">KCTC 32246</strain>
    </source>
</reference>
<dbReference type="SUPFAM" id="SSF53474">
    <property type="entry name" value="alpha/beta-Hydrolases"/>
    <property type="match status" value="1"/>
</dbReference>
<dbReference type="AlphaFoldDB" id="A0A1H2LAQ4"/>